<dbReference type="Proteomes" id="UP000479190">
    <property type="component" value="Unassembled WGS sequence"/>
</dbReference>
<evidence type="ECO:0000313" key="2">
    <source>
        <dbReference type="Proteomes" id="UP000479190"/>
    </source>
</evidence>
<keyword evidence="2" id="KW-1185">Reference proteome</keyword>
<accession>A0A6H5IUJ5</accession>
<dbReference type="EMBL" id="CADCXV010001046">
    <property type="protein sequence ID" value="CAB0040710.1"/>
    <property type="molecule type" value="Genomic_DNA"/>
</dbReference>
<name>A0A6H5IUJ5_9HYME</name>
<evidence type="ECO:0000313" key="1">
    <source>
        <dbReference type="EMBL" id="CAB0040710.1"/>
    </source>
</evidence>
<dbReference type="AlphaFoldDB" id="A0A6H5IUJ5"/>
<reference evidence="1 2" key="1">
    <citation type="submission" date="2020-02" db="EMBL/GenBank/DDBJ databases">
        <authorList>
            <person name="Ferguson B K."/>
        </authorList>
    </citation>
    <scope>NUCLEOTIDE SEQUENCE [LARGE SCALE GENOMIC DNA]</scope>
</reference>
<sequence>MRQFTQPIRTCPSFSAVAARSSGSATTASCVPAYAFHRDFTGSRLDTGTPSRASSAMVTSSLVTHSSRSLISIMDVCSKALAVAAVPSTLPSSSPRAGAFSTPFFSCSTRAPAALRLMLFTLLPNVCCNAGSLLSFFKISA</sequence>
<gene>
    <name evidence="1" type="ORF">TBRA_LOCUS12404</name>
</gene>
<organism evidence="1 2">
    <name type="scientific">Trichogramma brassicae</name>
    <dbReference type="NCBI Taxonomy" id="86971"/>
    <lineage>
        <taxon>Eukaryota</taxon>
        <taxon>Metazoa</taxon>
        <taxon>Ecdysozoa</taxon>
        <taxon>Arthropoda</taxon>
        <taxon>Hexapoda</taxon>
        <taxon>Insecta</taxon>
        <taxon>Pterygota</taxon>
        <taxon>Neoptera</taxon>
        <taxon>Endopterygota</taxon>
        <taxon>Hymenoptera</taxon>
        <taxon>Apocrita</taxon>
        <taxon>Proctotrupomorpha</taxon>
        <taxon>Chalcidoidea</taxon>
        <taxon>Trichogrammatidae</taxon>
        <taxon>Trichogramma</taxon>
    </lineage>
</organism>
<proteinExistence type="predicted"/>
<protein>
    <submittedName>
        <fullName evidence="1">Uncharacterized protein</fullName>
    </submittedName>
</protein>